<dbReference type="CDD" id="cd00067">
    <property type="entry name" value="GAL4"/>
    <property type="match status" value="1"/>
</dbReference>
<dbReference type="GeneID" id="65093253"/>
<organism evidence="7 8">
    <name type="scientific">Fusarium mangiferae</name>
    <name type="common">Mango malformation disease fungus</name>
    <dbReference type="NCBI Taxonomy" id="192010"/>
    <lineage>
        <taxon>Eukaryota</taxon>
        <taxon>Fungi</taxon>
        <taxon>Dikarya</taxon>
        <taxon>Ascomycota</taxon>
        <taxon>Pezizomycotina</taxon>
        <taxon>Sordariomycetes</taxon>
        <taxon>Hypocreomycetidae</taxon>
        <taxon>Hypocreales</taxon>
        <taxon>Nectriaceae</taxon>
        <taxon>Fusarium</taxon>
        <taxon>Fusarium fujikuroi species complex</taxon>
    </lineage>
</organism>
<dbReference type="GO" id="GO:0006351">
    <property type="term" value="P:DNA-templated transcription"/>
    <property type="evidence" value="ECO:0007669"/>
    <property type="project" value="InterPro"/>
</dbReference>
<evidence type="ECO:0000256" key="4">
    <source>
        <dbReference type="ARBA" id="ARBA00023163"/>
    </source>
</evidence>
<feature type="domain" description="Zn(2)-C6 fungal-type" evidence="6">
    <location>
        <begin position="6"/>
        <end position="36"/>
    </location>
</feature>
<dbReference type="PANTHER" id="PTHR47338">
    <property type="entry name" value="ZN(II)2CYS6 TRANSCRIPTION FACTOR (EUROFUNG)-RELATED"/>
    <property type="match status" value="1"/>
</dbReference>
<dbReference type="InterPro" id="IPR001138">
    <property type="entry name" value="Zn2Cys6_DnaBD"/>
</dbReference>
<keyword evidence="2" id="KW-0479">Metal-binding</keyword>
<evidence type="ECO:0000313" key="8">
    <source>
        <dbReference type="Proteomes" id="UP000184255"/>
    </source>
</evidence>
<comment type="caution">
    <text evidence="7">The sequence shown here is derived from an EMBL/GenBank/DDBJ whole genome shotgun (WGS) entry which is preliminary data.</text>
</comment>
<dbReference type="InterPro" id="IPR007219">
    <property type="entry name" value="XnlR_reg_dom"/>
</dbReference>
<dbReference type="InterPro" id="IPR050815">
    <property type="entry name" value="TF_fung"/>
</dbReference>
<proteinExistence type="predicted"/>
<dbReference type="InterPro" id="IPR036864">
    <property type="entry name" value="Zn2-C6_fun-type_DNA-bd_sf"/>
</dbReference>
<dbReference type="GO" id="GO:0008270">
    <property type="term" value="F:zinc ion binding"/>
    <property type="evidence" value="ECO:0007669"/>
    <property type="project" value="InterPro"/>
</dbReference>
<protein>
    <recommendedName>
        <fullName evidence="6">Zn(2)-C6 fungal-type domain-containing protein</fullName>
    </recommendedName>
</protein>
<dbReference type="SUPFAM" id="SSF57701">
    <property type="entry name" value="Zn2/Cys6 DNA-binding domain"/>
    <property type="match status" value="1"/>
</dbReference>
<dbReference type="GO" id="GO:0003677">
    <property type="term" value="F:DNA binding"/>
    <property type="evidence" value="ECO:0007669"/>
    <property type="project" value="InterPro"/>
</dbReference>
<name>A0A1L7TLJ4_FUSMA</name>
<gene>
    <name evidence="7" type="ORF">FMAN_14004</name>
</gene>
<evidence type="ECO:0000256" key="5">
    <source>
        <dbReference type="ARBA" id="ARBA00023242"/>
    </source>
</evidence>
<keyword evidence="8" id="KW-1185">Reference proteome</keyword>
<dbReference type="PANTHER" id="PTHR47338:SF16">
    <property type="entry name" value="TRANSCRIPTION FACTOR, PUTATIVE (AFU_ORTHOLOGUE AFUA_2G09360)-RELATED"/>
    <property type="match status" value="1"/>
</dbReference>
<dbReference type="Gene3D" id="4.10.240.10">
    <property type="entry name" value="Zn(2)-C6 fungal-type DNA-binding domain"/>
    <property type="match status" value="1"/>
</dbReference>
<evidence type="ECO:0000256" key="3">
    <source>
        <dbReference type="ARBA" id="ARBA00023015"/>
    </source>
</evidence>
<evidence type="ECO:0000256" key="1">
    <source>
        <dbReference type="ARBA" id="ARBA00004123"/>
    </source>
</evidence>
<dbReference type="PROSITE" id="PS00463">
    <property type="entry name" value="ZN2_CY6_FUNGAL_1"/>
    <property type="match status" value="1"/>
</dbReference>
<reference evidence="8" key="1">
    <citation type="journal article" date="2016" name="Genome Biol. Evol.">
        <title>Comparative 'omics' of the Fusarium fujikuroi species complex highlights differences in genetic potential and metabolite synthesis.</title>
        <authorList>
            <person name="Niehaus E.-M."/>
            <person name="Muensterkoetter M."/>
            <person name="Proctor R.H."/>
            <person name="Brown D.W."/>
            <person name="Sharon A."/>
            <person name="Idan Y."/>
            <person name="Oren-Young L."/>
            <person name="Sieber C.M."/>
            <person name="Novak O."/>
            <person name="Pencik A."/>
            <person name="Tarkowska D."/>
            <person name="Hromadova K."/>
            <person name="Freeman S."/>
            <person name="Maymon M."/>
            <person name="Elazar M."/>
            <person name="Youssef S.A."/>
            <person name="El-Shabrawy E.S.M."/>
            <person name="Shalaby A.B.A."/>
            <person name="Houterman P."/>
            <person name="Brock N.L."/>
            <person name="Burkhardt I."/>
            <person name="Tsavkelova E.A."/>
            <person name="Dickschat J.S."/>
            <person name="Galuszka P."/>
            <person name="Gueldener U."/>
            <person name="Tudzynski B."/>
        </authorList>
    </citation>
    <scope>NUCLEOTIDE SEQUENCE [LARGE SCALE GENOMIC DNA]</scope>
    <source>
        <strain evidence="8">MRC7560</strain>
    </source>
</reference>
<dbReference type="CDD" id="cd12148">
    <property type="entry name" value="fungal_TF_MHR"/>
    <property type="match status" value="1"/>
</dbReference>
<sequence>MRTASSCSVCRARKKRCIAGSSGETCQLCSRKGLRCDAPPPRTSTGNPQPIQAHVVSSGHPAILPPAEGSISCPLNDSPTSEGSIESQIVKTTLEDQDLCEELVGIYFDIIHFKQHLIFHPQSFIQDQKKGLVPDYLLLGVMALSARFSSNPSFDGTSPWERGKSFLQDAIRSFNERTKLISLEALQGCILLAFGAFVEGDADQDALLTCQAIRMAQSQGLPANLSSDGLTREIQINLYWQTWMMDCWTSVRAELPQQLRNDPSFPRPLRQDLFDRLSPGGPADDSMVSDVSRVSIWGLILPLSHWHAEAVQLNHDIVNKPAAEFTVRQLVRGLASKLDHWVTGLPHNLRNTTENWKTYMHIGQGRLFAVMHVIYHHTCQLLFYQFLNRYALPEGQDVTALDEEAVTYANLCKAHAIALSKLMWELNSSPELDCLWSPVNSHLVVVASTIHLHTMLLGADRPEAKEAKRLLEQNFMILQELQKYWPSTEIALLRLQTFHNACRVSTISKTFDMDHWMANFLIRYDLSVQDRDIDVELASLGKNDDGTQIWDMVANDS</sequence>
<dbReference type="Proteomes" id="UP000184255">
    <property type="component" value="Unassembled WGS sequence"/>
</dbReference>
<dbReference type="AlphaFoldDB" id="A0A1L7TLJ4"/>
<dbReference type="RefSeq" id="XP_041683898.1">
    <property type="nucleotide sequence ID" value="XM_041833546.1"/>
</dbReference>
<dbReference type="GO" id="GO:0000981">
    <property type="term" value="F:DNA-binding transcription factor activity, RNA polymerase II-specific"/>
    <property type="evidence" value="ECO:0007669"/>
    <property type="project" value="InterPro"/>
</dbReference>
<evidence type="ECO:0000259" key="6">
    <source>
        <dbReference type="PROSITE" id="PS00463"/>
    </source>
</evidence>
<comment type="subcellular location">
    <subcellularLocation>
        <location evidence="1">Nucleus</location>
    </subcellularLocation>
</comment>
<accession>A0A1L7TLJ4</accession>
<dbReference type="SMART" id="SM00066">
    <property type="entry name" value="GAL4"/>
    <property type="match status" value="1"/>
</dbReference>
<dbReference type="EMBL" id="FCQH01000007">
    <property type="protein sequence ID" value="CVK96121.1"/>
    <property type="molecule type" value="Genomic_DNA"/>
</dbReference>
<dbReference type="VEuPathDB" id="FungiDB:FMAN_14004"/>
<evidence type="ECO:0000313" key="7">
    <source>
        <dbReference type="EMBL" id="CVK96121.1"/>
    </source>
</evidence>
<keyword evidence="3" id="KW-0805">Transcription regulation</keyword>
<keyword evidence="4" id="KW-0804">Transcription</keyword>
<evidence type="ECO:0000256" key="2">
    <source>
        <dbReference type="ARBA" id="ARBA00022723"/>
    </source>
</evidence>
<dbReference type="GO" id="GO:0005634">
    <property type="term" value="C:nucleus"/>
    <property type="evidence" value="ECO:0007669"/>
    <property type="project" value="UniProtKB-SubCell"/>
</dbReference>
<keyword evidence="5" id="KW-0539">Nucleus</keyword>
<dbReference type="Pfam" id="PF04082">
    <property type="entry name" value="Fungal_trans"/>
    <property type="match status" value="1"/>
</dbReference>